<keyword evidence="9 10" id="KW-0472">Membrane</keyword>
<dbReference type="InterPro" id="IPR004773">
    <property type="entry name" value="K/Na_transp_Trk1/HKT1"/>
</dbReference>
<gene>
    <name evidence="12" type="ORF">GRF29_213g967876</name>
</gene>
<feature type="compositionally biased region" description="Basic and acidic residues" evidence="11">
    <location>
        <begin position="142"/>
        <end position="157"/>
    </location>
</feature>
<keyword evidence="13" id="KW-1185">Reference proteome</keyword>
<feature type="transmembrane region" description="Helical" evidence="10">
    <location>
        <begin position="731"/>
        <end position="755"/>
    </location>
</feature>
<evidence type="ECO:0000256" key="4">
    <source>
        <dbReference type="ARBA" id="ARBA00022538"/>
    </source>
</evidence>
<comment type="similarity">
    <text evidence="2 10">Belongs to the TrkH potassium transport family.</text>
</comment>
<comment type="caution">
    <text evidence="10">Lacks conserved residue(s) required for the propagation of feature annotation.</text>
</comment>
<dbReference type="GO" id="GO:0140107">
    <property type="term" value="F:high-affinity potassium ion transmembrane transporter activity"/>
    <property type="evidence" value="ECO:0007669"/>
    <property type="project" value="TreeGrafter"/>
</dbReference>
<feature type="transmembrane region" description="Helical" evidence="10">
    <location>
        <begin position="86"/>
        <end position="114"/>
    </location>
</feature>
<feature type="region of interest" description="Disordered" evidence="11">
    <location>
        <begin position="258"/>
        <end position="383"/>
    </location>
</feature>
<feature type="transmembrane region" description="Helical" evidence="10">
    <location>
        <begin position="506"/>
        <end position="531"/>
    </location>
</feature>
<dbReference type="NCBIfam" id="TIGR00934">
    <property type="entry name" value="2a38euk"/>
    <property type="match status" value="1"/>
</dbReference>
<dbReference type="GO" id="GO:1990573">
    <property type="term" value="P:potassium ion import across plasma membrane"/>
    <property type="evidence" value="ECO:0007669"/>
    <property type="project" value="TreeGrafter"/>
</dbReference>
<evidence type="ECO:0000313" key="13">
    <source>
        <dbReference type="Proteomes" id="UP001280581"/>
    </source>
</evidence>
<keyword evidence="7 10" id="KW-1133">Transmembrane helix</keyword>
<feature type="transmembrane region" description="Helical" evidence="10">
    <location>
        <begin position="570"/>
        <end position="592"/>
    </location>
</feature>
<evidence type="ECO:0000256" key="7">
    <source>
        <dbReference type="ARBA" id="ARBA00022989"/>
    </source>
</evidence>
<feature type="region of interest" description="Disordered" evidence="11">
    <location>
        <begin position="137"/>
        <end position="157"/>
    </location>
</feature>
<organism evidence="12 13">
    <name type="scientific">Pseudopithomyces chartarum</name>
    <dbReference type="NCBI Taxonomy" id="1892770"/>
    <lineage>
        <taxon>Eukaryota</taxon>
        <taxon>Fungi</taxon>
        <taxon>Dikarya</taxon>
        <taxon>Ascomycota</taxon>
        <taxon>Pezizomycotina</taxon>
        <taxon>Dothideomycetes</taxon>
        <taxon>Pleosporomycetidae</taxon>
        <taxon>Pleosporales</taxon>
        <taxon>Massarineae</taxon>
        <taxon>Didymosphaeriaceae</taxon>
        <taxon>Pseudopithomyces</taxon>
    </lineage>
</organism>
<dbReference type="PANTHER" id="PTHR31064:SF30">
    <property type="entry name" value="HIGH-AFFINITY POTASSIUM TRANSPORT PROTEIN-RELATED"/>
    <property type="match status" value="1"/>
</dbReference>
<evidence type="ECO:0000313" key="12">
    <source>
        <dbReference type="EMBL" id="KAK3201079.1"/>
    </source>
</evidence>
<keyword evidence="5 10" id="KW-0812">Transmembrane</keyword>
<feature type="transmembrane region" description="Helical" evidence="10">
    <location>
        <begin position="434"/>
        <end position="457"/>
    </location>
</feature>
<dbReference type="Pfam" id="PF02386">
    <property type="entry name" value="TrkH"/>
    <property type="match status" value="1"/>
</dbReference>
<dbReference type="EMBL" id="WVTA01000017">
    <property type="protein sequence ID" value="KAK3201079.1"/>
    <property type="molecule type" value="Genomic_DNA"/>
</dbReference>
<dbReference type="GO" id="GO:0030007">
    <property type="term" value="P:intracellular potassium ion homeostasis"/>
    <property type="evidence" value="ECO:0007669"/>
    <property type="project" value="UniProtKB-UniRule"/>
</dbReference>
<name>A0AAN6RBN1_9PLEO</name>
<evidence type="ECO:0000256" key="3">
    <source>
        <dbReference type="ARBA" id="ARBA00022448"/>
    </source>
</evidence>
<dbReference type="PANTHER" id="PTHR31064">
    <property type="entry name" value="POTASSIUM TRANSPORT PROTEIN DDB_G0292412-RELATED"/>
    <property type="match status" value="1"/>
</dbReference>
<dbReference type="InterPro" id="IPR003445">
    <property type="entry name" value="Cat_transpt"/>
</dbReference>
<reference evidence="12 13" key="1">
    <citation type="submission" date="2021-02" db="EMBL/GenBank/DDBJ databases">
        <title>Genome assembly of Pseudopithomyces chartarum.</title>
        <authorList>
            <person name="Jauregui R."/>
            <person name="Singh J."/>
            <person name="Voisey C."/>
        </authorList>
    </citation>
    <scope>NUCLEOTIDE SEQUENCE [LARGE SCALE GENOMIC DNA]</scope>
    <source>
        <strain evidence="12 13">AGR01</strain>
    </source>
</reference>
<evidence type="ECO:0000256" key="1">
    <source>
        <dbReference type="ARBA" id="ARBA00004141"/>
    </source>
</evidence>
<evidence type="ECO:0000256" key="10">
    <source>
        <dbReference type="PIRNR" id="PIRNR002450"/>
    </source>
</evidence>
<feature type="compositionally biased region" description="Polar residues" evidence="11">
    <location>
        <begin position="298"/>
        <end position="307"/>
    </location>
</feature>
<evidence type="ECO:0000256" key="2">
    <source>
        <dbReference type="ARBA" id="ARBA00009137"/>
    </source>
</evidence>
<feature type="transmembrane region" description="Helical" evidence="10">
    <location>
        <begin position="707"/>
        <end position="725"/>
    </location>
</feature>
<feature type="compositionally biased region" description="Polar residues" evidence="11">
    <location>
        <begin position="374"/>
        <end position="383"/>
    </location>
</feature>
<keyword evidence="6 10" id="KW-0630">Potassium</keyword>
<feature type="region of interest" description="Disordered" evidence="11">
    <location>
        <begin position="58"/>
        <end position="80"/>
    </location>
</feature>
<proteinExistence type="inferred from homology"/>
<keyword evidence="3 10" id="KW-0813">Transport</keyword>
<keyword evidence="4 10" id="KW-0633">Potassium transport</keyword>
<accession>A0AAN6RBN1</accession>
<feature type="region of interest" description="Disordered" evidence="11">
    <location>
        <begin position="1"/>
        <end position="41"/>
    </location>
</feature>
<dbReference type="InterPro" id="IPR051143">
    <property type="entry name" value="TrkH_K-transport"/>
</dbReference>
<dbReference type="GO" id="GO:0005886">
    <property type="term" value="C:plasma membrane"/>
    <property type="evidence" value="ECO:0007669"/>
    <property type="project" value="InterPro"/>
</dbReference>
<evidence type="ECO:0000256" key="5">
    <source>
        <dbReference type="ARBA" id="ARBA00022692"/>
    </source>
</evidence>
<feature type="region of interest" description="Disordered" evidence="11">
    <location>
        <begin position="194"/>
        <end position="232"/>
    </location>
</feature>
<feature type="compositionally biased region" description="Basic and acidic residues" evidence="11">
    <location>
        <begin position="276"/>
        <end position="294"/>
    </location>
</feature>
<sequence>MPFARCAIPANTQPSTLDRRTQTRTPRPRRPADNAHFDSRVSAYRPFGPFIPLTESAANRVPGSERASEPNQQRSQEDSQEFDPRVLVTVCLIVLMLLASVCNPIFINTFVVFIRLYWFERRFQNVVLEARSMRRSRTRSIGKSESKPNFERDISREENGVGDREIMVLRGANGHAKGKKIDDEEAFQEGDLVIEDTDDESGNGSSSREESGTVLEEDISPTTTKPDVPFHRNITFADEVASPADDRLPQKNKEQSIAFVQNQRNPKDQATFRIPGPRDYDRGLVPERIEEGTDLKSVVTNNSNEGETLQKKRSRSVSRSRPPQELNSDDHPLKSHITIDVPDVRRRPTTGASVYNRTRRRSDVSENEPPSGFSGPNRSRSRTLGSFLSREREEEDPMPYLSWTPTVGRNSAFVDLTEEQREELGGIEYRALKLLAVVLVSYFVGFHLLGMICLLPWVVNDAKYSGKLQEVGVSPVWWGFFTPASMFNDLGFTLNPDSMIMFQLAVLPLLLGTFLIIIGNTGFPCMLRFVIWLASKCVPYRSGVWEEFKFLLDHPRRCFTLLFPSGANWWLFWVLVLLNGIDLIFFIILDVIHSRQYTFKTATNQQQLNAPAVEGLPGGFRFLDGLFQAASTRTAGFAVVNLADLHPAIQVSYLIMMYISVFPIAISMRKTNVYEEKSLGIYSNDEDEGTENSYFGTHVRRQLSFDLWYVFLGFFIIAIVEGSRLQNTNEYAFTLFSVLFEIISAYGTVGLSLGYPGVNTSFSGQFKPLSKLIIIAMQIRGRHRGLPYALDRAILLPSESLHKKEDEDAMRRARRGSVLCYAGMLRQCAALKNTRSQILSVLYFPCLRNTKIDQVTNYLGSYAKE</sequence>
<feature type="compositionally biased region" description="Basic and acidic residues" evidence="11">
    <location>
        <begin position="30"/>
        <end position="39"/>
    </location>
</feature>
<evidence type="ECO:0000256" key="8">
    <source>
        <dbReference type="ARBA" id="ARBA00023065"/>
    </source>
</evidence>
<comment type="caution">
    <text evidence="12">The sequence shown here is derived from an EMBL/GenBank/DDBJ whole genome shotgun (WGS) entry which is preliminary data.</text>
</comment>
<dbReference type="AlphaFoldDB" id="A0AAN6RBN1"/>
<evidence type="ECO:0000256" key="9">
    <source>
        <dbReference type="ARBA" id="ARBA00023136"/>
    </source>
</evidence>
<dbReference type="InterPro" id="IPR015958">
    <property type="entry name" value="Trk1_fungi"/>
</dbReference>
<protein>
    <recommendedName>
        <fullName evidence="10">Potassium transport protein</fullName>
    </recommendedName>
</protein>
<evidence type="ECO:0000256" key="11">
    <source>
        <dbReference type="SAM" id="MobiDB-lite"/>
    </source>
</evidence>
<dbReference type="PIRSF" id="PIRSF002450">
    <property type="entry name" value="K+_transpter_TRK"/>
    <property type="match status" value="1"/>
</dbReference>
<comment type="subcellular location">
    <subcellularLocation>
        <location evidence="1">Membrane</location>
        <topology evidence="1">Multi-pass membrane protein</topology>
    </subcellularLocation>
</comment>
<evidence type="ECO:0000256" key="6">
    <source>
        <dbReference type="ARBA" id="ARBA00022958"/>
    </source>
</evidence>
<keyword evidence="8 10" id="KW-0406">Ion transport</keyword>
<dbReference type="Proteomes" id="UP001280581">
    <property type="component" value="Unassembled WGS sequence"/>
</dbReference>